<sequence length="120" mass="13802">MPITSARILLENFAVTVDIGIHDFERGQPQRVLVSVEMEVDVDPTGAGDDIERVLDYDFVRTEILDLVSEQRFNLQETFCHAIIQIIAERSAVRWVRVTTRKPDVYEDCEAVGFSLLYER</sequence>
<accession>A0A9J7AUN5</accession>
<dbReference type="SUPFAM" id="SSF55620">
    <property type="entry name" value="Tetrahydrobiopterin biosynthesis enzymes-like"/>
    <property type="match status" value="1"/>
</dbReference>
<dbReference type="PANTHER" id="PTHR42844:SF1">
    <property type="entry name" value="DIHYDRONEOPTERIN ALDOLASE 1-RELATED"/>
    <property type="match status" value="1"/>
</dbReference>
<keyword evidence="6" id="KW-0456">Lyase</keyword>
<dbReference type="EMBL" id="CP102480">
    <property type="protein sequence ID" value="UUX49117.1"/>
    <property type="molecule type" value="Genomic_DNA"/>
</dbReference>
<evidence type="ECO:0000259" key="8">
    <source>
        <dbReference type="SMART" id="SM00905"/>
    </source>
</evidence>
<dbReference type="Gene3D" id="3.30.1130.10">
    <property type="match status" value="1"/>
</dbReference>
<organism evidence="9 10">
    <name type="scientific">Nisaea acidiphila</name>
    <dbReference type="NCBI Taxonomy" id="1862145"/>
    <lineage>
        <taxon>Bacteria</taxon>
        <taxon>Pseudomonadati</taxon>
        <taxon>Pseudomonadota</taxon>
        <taxon>Alphaproteobacteria</taxon>
        <taxon>Rhodospirillales</taxon>
        <taxon>Thalassobaculaceae</taxon>
        <taxon>Nisaea</taxon>
    </lineage>
</organism>
<keyword evidence="5" id="KW-0289">Folate biosynthesis</keyword>
<comment type="pathway">
    <text evidence="2">Cofactor biosynthesis; tetrahydrofolate biosynthesis; 2-amino-4-hydroxy-6-hydroxymethyl-7,8-dihydropteridine diphosphate from 7,8-dihydroneopterin triphosphate: step 3/4.</text>
</comment>
<comment type="catalytic activity">
    <reaction evidence="1">
        <text>7,8-dihydroneopterin = 6-hydroxymethyl-7,8-dihydropterin + glycolaldehyde</text>
        <dbReference type="Rhea" id="RHEA:10540"/>
        <dbReference type="ChEBI" id="CHEBI:17001"/>
        <dbReference type="ChEBI" id="CHEBI:17071"/>
        <dbReference type="ChEBI" id="CHEBI:44841"/>
        <dbReference type="EC" id="4.1.2.25"/>
    </reaction>
</comment>
<feature type="domain" description="Dihydroneopterin aldolase/epimerase" evidence="8">
    <location>
        <begin position="8"/>
        <end position="118"/>
    </location>
</feature>
<dbReference type="KEGG" id="naci:NUH88_17145"/>
<evidence type="ECO:0000256" key="4">
    <source>
        <dbReference type="ARBA" id="ARBA00013043"/>
    </source>
</evidence>
<evidence type="ECO:0000256" key="3">
    <source>
        <dbReference type="ARBA" id="ARBA00005708"/>
    </source>
</evidence>
<evidence type="ECO:0000256" key="5">
    <source>
        <dbReference type="ARBA" id="ARBA00022909"/>
    </source>
</evidence>
<protein>
    <recommendedName>
        <fullName evidence="4">dihydroneopterin aldolase</fullName>
        <ecNumber evidence="4">4.1.2.25</ecNumber>
    </recommendedName>
    <alternativeName>
        <fullName evidence="7">7,8-dihydroneopterin aldolase</fullName>
    </alternativeName>
</protein>
<name>A0A9J7AUN5_9PROT</name>
<comment type="similarity">
    <text evidence="3">Belongs to the DHNA family.</text>
</comment>
<dbReference type="GO" id="GO:0005737">
    <property type="term" value="C:cytoplasm"/>
    <property type="evidence" value="ECO:0007669"/>
    <property type="project" value="TreeGrafter"/>
</dbReference>
<dbReference type="EC" id="4.1.2.25" evidence="4"/>
<evidence type="ECO:0000256" key="2">
    <source>
        <dbReference type="ARBA" id="ARBA00005013"/>
    </source>
</evidence>
<gene>
    <name evidence="9" type="ORF">NUH88_17145</name>
</gene>
<evidence type="ECO:0000256" key="1">
    <source>
        <dbReference type="ARBA" id="ARBA00001353"/>
    </source>
</evidence>
<dbReference type="Pfam" id="PF02152">
    <property type="entry name" value="FolB"/>
    <property type="match status" value="1"/>
</dbReference>
<dbReference type="RefSeq" id="WP_257767618.1">
    <property type="nucleotide sequence ID" value="NZ_CP102480.1"/>
</dbReference>
<dbReference type="GO" id="GO:0004150">
    <property type="term" value="F:dihydroneopterin aldolase activity"/>
    <property type="evidence" value="ECO:0007669"/>
    <property type="project" value="UniProtKB-EC"/>
</dbReference>
<dbReference type="GO" id="GO:0046656">
    <property type="term" value="P:folic acid biosynthetic process"/>
    <property type="evidence" value="ECO:0007669"/>
    <property type="project" value="UniProtKB-KW"/>
</dbReference>
<reference evidence="9" key="1">
    <citation type="submission" date="2022-08" db="EMBL/GenBank/DDBJ databases">
        <title>Nisaea acidiphila sp. nov., isolated from a marine algal debris and emended description of the genus Nisaea Urios et al. 2008.</title>
        <authorList>
            <person name="Kwon K."/>
        </authorList>
    </citation>
    <scope>NUCLEOTIDE SEQUENCE</scope>
    <source>
        <strain evidence="9">MEBiC11861</strain>
    </source>
</reference>
<evidence type="ECO:0000313" key="9">
    <source>
        <dbReference type="EMBL" id="UUX49117.1"/>
    </source>
</evidence>
<evidence type="ECO:0000256" key="7">
    <source>
        <dbReference type="ARBA" id="ARBA00032903"/>
    </source>
</evidence>
<dbReference type="Proteomes" id="UP001060336">
    <property type="component" value="Chromosome"/>
</dbReference>
<keyword evidence="10" id="KW-1185">Reference proteome</keyword>
<dbReference type="InterPro" id="IPR006156">
    <property type="entry name" value="Dihydroneopterin_aldolase"/>
</dbReference>
<dbReference type="InterPro" id="IPR043133">
    <property type="entry name" value="GTP-CH-I_C/QueF"/>
</dbReference>
<proteinExistence type="inferred from homology"/>
<dbReference type="InterPro" id="IPR006157">
    <property type="entry name" value="FolB_dom"/>
</dbReference>
<dbReference type="AlphaFoldDB" id="A0A9J7AUN5"/>
<evidence type="ECO:0000256" key="6">
    <source>
        <dbReference type="ARBA" id="ARBA00023239"/>
    </source>
</evidence>
<dbReference type="NCBIfam" id="TIGR00526">
    <property type="entry name" value="folB_dom"/>
    <property type="match status" value="1"/>
</dbReference>
<dbReference type="SMART" id="SM00905">
    <property type="entry name" value="FolB"/>
    <property type="match status" value="1"/>
</dbReference>
<dbReference type="PANTHER" id="PTHR42844">
    <property type="entry name" value="DIHYDRONEOPTERIN ALDOLASE 1-RELATED"/>
    <property type="match status" value="1"/>
</dbReference>
<evidence type="ECO:0000313" key="10">
    <source>
        <dbReference type="Proteomes" id="UP001060336"/>
    </source>
</evidence>